<evidence type="ECO:0008006" key="3">
    <source>
        <dbReference type="Google" id="ProtNLM"/>
    </source>
</evidence>
<dbReference type="STRING" id="1306519.BIW12_13260"/>
<dbReference type="RefSeq" id="WP_071185552.1">
    <property type="nucleotide sequence ID" value="NZ_CP017774.1"/>
</dbReference>
<dbReference type="KEGG" id="fcm:BIW12_13260"/>
<dbReference type="Proteomes" id="UP000178198">
    <property type="component" value="Chromosome"/>
</dbReference>
<organism evidence="1 2">
    <name type="scientific">Flavobacterium commune</name>
    <dbReference type="NCBI Taxonomy" id="1306519"/>
    <lineage>
        <taxon>Bacteria</taxon>
        <taxon>Pseudomonadati</taxon>
        <taxon>Bacteroidota</taxon>
        <taxon>Flavobacteriia</taxon>
        <taxon>Flavobacteriales</taxon>
        <taxon>Flavobacteriaceae</taxon>
        <taxon>Flavobacterium</taxon>
    </lineage>
</organism>
<name>A0A1D9PCL5_9FLAO</name>
<dbReference type="AlphaFoldDB" id="A0A1D9PCL5"/>
<reference evidence="1 2" key="1">
    <citation type="submission" date="2016-10" db="EMBL/GenBank/DDBJ databases">
        <title>Complete Genome Sequence of Flavobacterium sp. PK15.</title>
        <authorList>
            <person name="Ekwe A."/>
            <person name="Kim S.B."/>
        </authorList>
    </citation>
    <scope>NUCLEOTIDE SEQUENCE [LARGE SCALE GENOMIC DNA]</scope>
    <source>
        <strain evidence="1 2">PK15</strain>
    </source>
</reference>
<evidence type="ECO:0000313" key="1">
    <source>
        <dbReference type="EMBL" id="APA00314.1"/>
    </source>
</evidence>
<protein>
    <recommendedName>
        <fullName evidence="3">DUF5123 domain-containing protein</fullName>
    </recommendedName>
</protein>
<evidence type="ECO:0000313" key="2">
    <source>
        <dbReference type="Proteomes" id="UP000178198"/>
    </source>
</evidence>
<accession>A0A1D9PCL5</accession>
<dbReference type="PROSITE" id="PS51257">
    <property type="entry name" value="PROKAR_LIPOPROTEIN"/>
    <property type="match status" value="1"/>
</dbReference>
<proteinExistence type="predicted"/>
<sequence>MKNSILIFVVSILSCFMVSCEKDYNDWEVEPGHDRLFKSLIFEVSKLQSTSVELKFTKSISATKYVFEFSKDSLEFKEIVKTVEFSAANLTPFADSNNLTKVEYREMFTGLDGTTKYSVRMKSIDESSGMESGYNQIYFETPPEQIFTNYFPTTNSIKLKWALTSNVTKVVLYSNEMQLIKEVTLNQEQITLGELSFDNLSIGTKYIAKIFNGANNRGTLNITTTGISNSAVYKVLQADNAASINTVLSNLVLGGATDITVEFEVGKTYAIGGEIMVPTGVNNIAFTGSTGSNGELPILTNARFNVATQMKDIIIQYLTTTSSGNFFIDLGGKTVNNIFIEGCNVSNINSVVRAGGVTVIKDIYVNNSWISNTGGWGMFNFGGTTTVGSLNVSNCTLTEISTRFGDIRIATKVNFKNITCVNITLSMGHLWLFDNNKPSQVSIQNLILGGPNGGAKINDTNGNYSNIPISYTGSYKTNDMIVDVRPFNGITVVPSNIYGLFVNPAIGDFHVKEGIGFAGTGVAGDKRWFN</sequence>
<dbReference type="OrthoDB" id="691503at2"/>
<dbReference type="EMBL" id="CP017774">
    <property type="protein sequence ID" value="APA00314.1"/>
    <property type="molecule type" value="Genomic_DNA"/>
</dbReference>
<keyword evidence="2" id="KW-1185">Reference proteome</keyword>
<gene>
    <name evidence="1" type="ORF">BIW12_13260</name>
</gene>